<dbReference type="Proteomes" id="UP001592531">
    <property type="component" value="Unassembled WGS sequence"/>
</dbReference>
<keyword evidence="2" id="KW-1133">Transmembrane helix</keyword>
<proteinExistence type="predicted"/>
<feature type="transmembrane region" description="Helical" evidence="2">
    <location>
        <begin position="123"/>
        <end position="146"/>
    </location>
</feature>
<evidence type="ECO:0000313" key="4">
    <source>
        <dbReference type="Proteomes" id="UP001592531"/>
    </source>
</evidence>
<sequence length="363" mass="38496">MTQPTGPRPQPPQSPQQSLPRGLRQRLNELPATLLRLRATAEQRLPVITRFAAQLVRINILDVATRLAAQIFLTALPLLFVVAAFAPQGVRNQLVDSLREVFGLSGAPLDQLQSVYQGGNDSFVQTTGVIGVLVALASATVCARVLQRLCERSWELPKSGTRIAAWRWFIWVCSWILIMIAQQPLRTGFGAGLWLGIPLSFAAGVLEWWWTQHLLLGARARWLPLLPGALLGAVAMTALSLTAKIYMPIAINNSQNKFGGLGPVFTLLSWLIVICAAVVGSISLGQVVATEPPVSHWLGPVLREQGPAGPAPRQDRPPQPATDTTGPAANTSGPNADPAGPTGPAGPADPAGPAGPAPDRAGS</sequence>
<feature type="transmembrane region" description="Helical" evidence="2">
    <location>
        <begin position="166"/>
        <end position="185"/>
    </location>
</feature>
<protein>
    <submittedName>
        <fullName evidence="3">Ribonuclease BN</fullName>
    </submittedName>
</protein>
<feature type="transmembrane region" description="Helical" evidence="2">
    <location>
        <begin position="67"/>
        <end position="86"/>
    </location>
</feature>
<organism evidence="3 4">
    <name type="scientific">Streptacidiphilus cavernicola</name>
    <dbReference type="NCBI Taxonomy" id="3342716"/>
    <lineage>
        <taxon>Bacteria</taxon>
        <taxon>Bacillati</taxon>
        <taxon>Actinomycetota</taxon>
        <taxon>Actinomycetes</taxon>
        <taxon>Kitasatosporales</taxon>
        <taxon>Streptomycetaceae</taxon>
        <taxon>Streptacidiphilus</taxon>
    </lineage>
</organism>
<accession>A0ABV6W0M2</accession>
<name>A0ABV6W0M2_9ACTN</name>
<feature type="compositionally biased region" description="Low complexity" evidence="1">
    <location>
        <begin position="333"/>
        <end position="363"/>
    </location>
</feature>
<feature type="region of interest" description="Disordered" evidence="1">
    <location>
        <begin position="298"/>
        <end position="363"/>
    </location>
</feature>
<feature type="compositionally biased region" description="Polar residues" evidence="1">
    <location>
        <begin position="321"/>
        <end position="332"/>
    </location>
</feature>
<dbReference type="EMBL" id="JBHFAB010000019">
    <property type="protein sequence ID" value="MFC1419545.1"/>
    <property type="molecule type" value="Genomic_DNA"/>
</dbReference>
<comment type="caution">
    <text evidence="3">The sequence shown here is derived from an EMBL/GenBank/DDBJ whole genome shotgun (WGS) entry which is preliminary data.</text>
</comment>
<evidence type="ECO:0000256" key="1">
    <source>
        <dbReference type="SAM" id="MobiDB-lite"/>
    </source>
</evidence>
<keyword evidence="2" id="KW-0812">Transmembrane</keyword>
<evidence type="ECO:0000313" key="3">
    <source>
        <dbReference type="EMBL" id="MFC1419545.1"/>
    </source>
</evidence>
<dbReference type="RefSeq" id="WP_380539025.1">
    <property type="nucleotide sequence ID" value="NZ_JBHFAB010000019.1"/>
</dbReference>
<feature type="region of interest" description="Disordered" evidence="1">
    <location>
        <begin position="1"/>
        <end position="21"/>
    </location>
</feature>
<feature type="compositionally biased region" description="Pro residues" evidence="1">
    <location>
        <begin position="1"/>
        <end position="14"/>
    </location>
</feature>
<reference evidence="3 4" key="1">
    <citation type="submission" date="2024-09" db="EMBL/GenBank/DDBJ databases">
        <authorList>
            <person name="Lee S.D."/>
        </authorList>
    </citation>
    <scope>NUCLEOTIDE SEQUENCE [LARGE SCALE GENOMIC DNA]</scope>
    <source>
        <strain evidence="3 4">N8-3</strain>
    </source>
</reference>
<feature type="transmembrane region" description="Helical" evidence="2">
    <location>
        <begin position="191"/>
        <end position="210"/>
    </location>
</feature>
<keyword evidence="4" id="KW-1185">Reference proteome</keyword>
<keyword evidence="2" id="KW-0472">Membrane</keyword>
<feature type="transmembrane region" description="Helical" evidence="2">
    <location>
        <begin position="267"/>
        <end position="289"/>
    </location>
</feature>
<feature type="transmembrane region" description="Helical" evidence="2">
    <location>
        <begin position="222"/>
        <end position="247"/>
    </location>
</feature>
<gene>
    <name evidence="3" type="ORF">ACEZDE_23345</name>
</gene>
<evidence type="ECO:0000256" key="2">
    <source>
        <dbReference type="SAM" id="Phobius"/>
    </source>
</evidence>